<comment type="caution">
    <text evidence="2">The sequence shown here is derived from an EMBL/GenBank/DDBJ whole genome shotgun (WGS) entry which is preliminary data.</text>
</comment>
<evidence type="ECO:0000313" key="3">
    <source>
        <dbReference type="Proteomes" id="UP001595957"/>
    </source>
</evidence>
<dbReference type="Proteomes" id="UP001595957">
    <property type="component" value="Unassembled WGS sequence"/>
</dbReference>
<keyword evidence="3" id="KW-1185">Reference proteome</keyword>
<protein>
    <submittedName>
        <fullName evidence="2">DUF6152 family protein</fullName>
    </submittedName>
</protein>
<dbReference type="Pfam" id="PF19649">
    <property type="entry name" value="DUF6152"/>
    <property type="match status" value="1"/>
</dbReference>
<accession>A0ABV9F1U3</accession>
<proteinExistence type="predicted"/>
<name>A0ABV9F1U3_9SPHN</name>
<organism evidence="2 3">
    <name type="scientific">Sphingobium tyrosinilyticum</name>
    <dbReference type="NCBI Taxonomy" id="2715436"/>
    <lineage>
        <taxon>Bacteria</taxon>
        <taxon>Pseudomonadati</taxon>
        <taxon>Pseudomonadota</taxon>
        <taxon>Alphaproteobacteria</taxon>
        <taxon>Sphingomonadales</taxon>
        <taxon>Sphingomonadaceae</taxon>
        <taxon>Sphingobium</taxon>
    </lineage>
</organism>
<keyword evidence="1" id="KW-0732">Signal</keyword>
<dbReference type="InterPro" id="IPR046150">
    <property type="entry name" value="DUF6152"/>
</dbReference>
<evidence type="ECO:0000256" key="1">
    <source>
        <dbReference type="SAM" id="SignalP"/>
    </source>
</evidence>
<feature type="signal peptide" evidence="1">
    <location>
        <begin position="1"/>
        <end position="32"/>
    </location>
</feature>
<gene>
    <name evidence="2" type="ORF">ACFO3E_11855</name>
</gene>
<reference evidence="3" key="1">
    <citation type="journal article" date="2019" name="Int. J. Syst. Evol. Microbiol.">
        <title>The Global Catalogue of Microorganisms (GCM) 10K type strain sequencing project: providing services to taxonomists for standard genome sequencing and annotation.</title>
        <authorList>
            <consortium name="The Broad Institute Genomics Platform"/>
            <consortium name="The Broad Institute Genome Sequencing Center for Infectious Disease"/>
            <person name="Wu L."/>
            <person name="Ma J."/>
        </authorList>
    </citation>
    <scope>NUCLEOTIDE SEQUENCE [LARGE SCALE GENOMIC DNA]</scope>
    <source>
        <strain evidence="3">NBRC 103632</strain>
    </source>
</reference>
<feature type="chain" id="PRO_5045927590" evidence="1">
    <location>
        <begin position="33"/>
        <end position="138"/>
    </location>
</feature>
<dbReference type="RefSeq" id="WP_380804912.1">
    <property type="nucleotide sequence ID" value="NZ_JBHSFZ010000025.1"/>
</dbReference>
<evidence type="ECO:0000313" key="2">
    <source>
        <dbReference type="EMBL" id="MFC4594880.1"/>
    </source>
</evidence>
<sequence length="138" mass="14706">MAYQHWRTIAVTALLLAVGGSATQSVAHHAFAAEFDSAKPVAIQGVVTKARFVNPHSWIYLDVKDKDGSVTNWGFEFGTPSSLRTNGLSKEDVSPGTNIRIAGYRAKNGGPFGYAATITLDSGRKVQTGSAPDAPTRR</sequence>
<dbReference type="EMBL" id="JBHSFZ010000025">
    <property type="protein sequence ID" value="MFC4594880.1"/>
    <property type="molecule type" value="Genomic_DNA"/>
</dbReference>